<sequence length="52" mass="5898">MDLEEDTEGKAVDEVKKLGDQLRIKEPWEAKNLREGGYLELYQGIASSESEV</sequence>
<evidence type="ECO:0000313" key="1">
    <source>
        <dbReference type="EMBL" id="KAF2612274.1"/>
    </source>
</evidence>
<protein>
    <submittedName>
        <fullName evidence="1">Uncharacterized protein</fullName>
    </submittedName>
</protein>
<comment type="caution">
    <text evidence="1">The sequence shown here is derived from an EMBL/GenBank/DDBJ whole genome shotgun (WGS) entry which is preliminary data.</text>
</comment>
<dbReference type="EMBL" id="QGKY02000089">
    <property type="protein sequence ID" value="KAF2612274.1"/>
    <property type="molecule type" value="Genomic_DNA"/>
</dbReference>
<name>A0A8S9LX05_BRACR</name>
<reference evidence="2 4" key="3">
    <citation type="journal article" date="2020" name="BMC Genomics">
        <title>Intraspecific diversification of the crop wild relative Brassica cretica Lam. using demographic model selection.</title>
        <authorList>
            <person name="Kioukis A."/>
            <person name="Michalopoulou V.A."/>
            <person name="Briers L."/>
            <person name="Pirintsos S."/>
            <person name="Studholme D.J."/>
            <person name="Pavlidis P."/>
            <person name="Sarris P.F."/>
        </authorList>
    </citation>
    <scope>NUCLEOTIDE SEQUENCE [LARGE SCALE GENOMIC DNA]</scope>
    <source>
        <strain evidence="4">cv. PFS-1207/04</strain>
        <strain evidence="2">PFS-1207/04</strain>
    </source>
</reference>
<reference evidence="2" key="2">
    <citation type="submission" date="2019-12" db="EMBL/GenBank/DDBJ databases">
        <authorList>
            <person name="Studholme D.J."/>
            <person name="Sarris P."/>
        </authorList>
    </citation>
    <scope>NUCLEOTIDE SEQUENCE</scope>
    <source>
        <strain evidence="2">PFS-1207/04</strain>
        <tissue evidence="2">Leaf</tissue>
    </source>
</reference>
<dbReference type="AlphaFoldDB" id="A0A8S9LX05"/>
<reference evidence="1" key="1">
    <citation type="submission" date="2019-12" db="EMBL/GenBank/DDBJ databases">
        <title>Genome sequencing and annotation of Brassica cretica.</title>
        <authorList>
            <person name="Studholme D.J."/>
            <person name="Sarris P.F."/>
        </authorList>
    </citation>
    <scope>NUCLEOTIDE SEQUENCE</scope>
    <source>
        <strain evidence="1">PFS-102/07</strain>
        <tissue evidence="1">Leaf</tissue>
    </source>
</reference>
<organism evidence="1">
    <name type="scientific">Brassica cretica</name>
    <name type="common">Mustard</name>
    <dbReference type="NCBI Taxonomy" id="69181"/>
    <lineage>
        <taxon>Eukaryota</taxon>
        <taxon>Viridiplantae</taxon>
        <taxon>Streptophyta</taxon>
        <taxon>Embryophyta</taxon>
        <taxon>Tracheophyta</taxon>
        <taxon>Spermatophyta</taxon>
        <taxon>Magnoliopsida</taxon>
        <taxon>eudicotyledons</taxon>
        <taxon>Gunneridae</taxon>
        <taxon>Pentapetalae</taxon>
        <taxon>rosids</taxon>
        <taxon>malvids</taxon>
        <taxon>Brassicales</taxon>
        <taxon>Brassicaceae</taxon>
        <taxon>Brassiceae</taxon>
        <taxon>Brassica</taxon>
    </lineage>
</organism>
<keyword evidence="4" id="KW-1185">Reference proteome</keyword>
<gene>
    <name evidence="2" type="ORF">DY000_02007217</name>
    <name evidence="3" type="ORF">DY000_02007218</name>
    <name evidence="1" type="ORF">F2Q70_00011753</name>
</gene>
<evidence type="ECO:0000313" key="3">
    <source>
        <dbReference type="EMBL" id="KAF3543920.1"/>
    </source>
</evidence>
<evidence type="ECO:0000313" key="4">
    <source>
        <dbReference type="Proteomes" id="UP000266723"/>
    </source>
</evidence>
<dbReference type="EMBL" id="QGKV02000832">
    <property type="protein sequence ID" value="KAF3543919.1"/>
    <property type="molecule type" value="Genomic_DNA"/>
</dbReference>
<evidence type="ECO:0000313" key="2">
    <source>
        <dbReference type="EMBL" id="KAF3543919.1"/>
    </source>
</evidence>
<dbReference type="EMBL" id="QGKV02000832">
    <property type="protein sequence ID" value="KAF3543920.1"/>
    <property type="molecule type" value="Genomic_DNA"/>
</dbReference>
<dbReference type="Proteomes" id="UP000266723">
    <property type="component" value="Unassembled WGS sequence"/>
</dbReference>
<proteinExistence type="predicted"/>
<accession>A0A8S9LX05</accession>